<accession>A0ABS7Y1X9</accession>
<keyword evidence="1" id="KW-0732">Signal</keyword>
<proteinExistence type="predicted"/>
<evidence type="ECO:0000256" key="1">
    <source>
        <dbReference type="SAM" id="SignalP"/>
    </source>
</evidence>
<dbReference type="Proteomes" id="UP001198402">
    <property type="component" value="Unassembled WGS sequence"/>
</dbReference>
<evidence type="ECO:0000313" key="2">
    <source>
        <dbReference type="EMBL" id="MCA0153606.1"/>
    </source>
</evidence>
<protein>
    <recommendedName>
        <fullName evidence="4">DUF1579 domain-containing protein</fullName>
    </recommendedName>
</protein>
<reference evidence="3" key="1">
    <citation type="submission" date="2023-07" db="EMBL/GenBank/DDBJ databases">
        <authorList>
            <person name="Yue Y."/>
        </authorList>
    </citation>
    <scope>NUCLEOTIDE SEQUENCE [LARGE SCALE GENOMIC DNA]</scope>
    <source>
        <strain evidence="3">2Y89</strain>
    </source>
</reference>
<sequence>MKNVFVLFLAFFISVTAYSQNPSCACCTENHSEFDFWIGTWEVTGPNGKKVGDNILTKVEGKCVLRENWTSATPGYTGTSNSFYNLKTKQWEQIWIDNQGASLHLKGNKVGNQMVLKTEKEVNNDGKSFFHQVTWTDNKDGTVRQLWETFTEGKDVTIAFDGLYKRKE</sequence>
<name>A0ABS7Y1X9_9FLAO</name>
<comment type="caution">
    <text evidence="2">The sequence shown here is derived from an EMBL/GenBank/DDBJ whole genome shotgun (WGS) entry which is preliminary data.</text>
</comment>
<gene>
    <name evidence="2" type="ORF">LBV24_10290</name>
</gene>
<organism evidence="2 3">
    <name type="scientific">Winogradskyella vincentii</name>
    <dbReference type="NCBI Taxonomy" id="2877122"/>
    <lineage>
        <taxon>Bacteria</taxon>
        <taxon>Pseudomonadati</taxon>
        <taxon>Bacteroidota</taxon>
        <taxon>Flavobacteriia</taxon>
        <taxon>Flavobacteriales</taxon>
        <taxon>Flavobacteriaceae</taxon>
        <taxon>Winogradskyella</taxon>
    </lineage>
</organism>
<dbReference type="RefSeq" id="WP_224478559.1">
    <property type="nucleotide sequence ID" value="NZ_JAIUJS010000004.1"/>
</dbReference>
<feature type="chain" id="PRO_5045954853" description="DUF1579 domain-containing protein" evidence="1">
    <location>
        <begin position="20"/>
        <end position="168"/>
    </location>
</feature>
<evidence type="ECO:0008006" key="4">
    <source>
        <dbReference type="Google" id="ProtNLM"/>
    </source>
</evidence>
<dbReference type="EMBL" id="JAIUJS010000004">
    <property type="protein sequence ID" value="MCA0153606.1"/>
    <property type="molecule type" value="Genomic_DNA"/>
</dbReference>
<keyword evidence="3" id="KW-1185">Reference proteome</keyword>
<feature type="signal peptide" evidence="1">
    <location>
        <begin position="1"/>
        <end position="19"/>
    </location>
</feature>
<evidence type="ECO:0000313" key="3">
    <source>
        <dbReference type="Proteomes" id="UP001198402"/>
    </source>
</evidence>